<dbReference type="Gramene" id="GBG86210">
    <property type="protein sequence ID" value="GBG86210"/>
    <property type="gene ID" value="CBR_g41115"/>
</dbReference>
<dbReference type="GO" id="GO:0140664">
    <property type="term" value="F:ATP-dependent DNA damage sensor activity"/>
    <property type="evidence" value="ECO:0007669"/>
    <property type="project" value="InterPro"/>
</dbReference>
<dbReference type="AlphaFoldDB" id="A0A388LV62"/>
<evidence type="ECO:0000256" key="1">
    <source>
        <dbReference type="ARBA" id="ARBA00022741"/>
    </source>
</evidence>
<evidence type="ECO:0000256" key="2">
    <source>
        <dbReference type="ARBA" id="ARBA00022840"/>
    </source>
</evidence>
<dbReference type="GO" id="GO:0005634">
    <property type="term" value="C:nucleus"/>
    <property type="evidence" value="ECO:0007669"/>
    <property type="project" value="TreeGrafter"/>
</dbReference>
<reference evidence="6 7" key="1">
    <citation type="journal article" date="2018" name="Cell">
        <title>The Chara Genome: Secondary Complexity and Implications for Plant Terrestrialization.</title>
        <authorList>
            <person name="Nishiyama T."/>
            <person name="Sakayama H."/>
            <person name="Vries J.D."/>
            <person name="Buschmann H."/>
            <person name="Saint-Marcoux D."/>
            <person name="Ullrich K.K."/>
            <person name="Haas F.B."/>
            <person name="Vanderstraeten L."/>
            <person name="Becker D."/>
            <person name="Lang D."/>
            <person name="Vosolsobe S."/>
            <person name="Rombauts S."/>
            <person name="Wilhelmsson P.K.I."/>
            <person name="Janitza P."/>
            <person name="Kern R."/>
            <person name="Heyl A."/>
            <person name="Rumpler F."/>
            <person name="Villalobos L.I.A.C."/>
            <person name="Clay J.M."/>
            <person name="Skokan R."/>
            <person name="Toyoda A."/>
            <person name="Suzuki Y."/>
            <person name="Kagoshima H."/>
            <person name="Schijlen E."/>
            <person name="Tajeshwar N."/>
            <person name="Catarino B."/>
            <person name="Hetherington A.J."/>
            <person name="Saltykova A."/>
            <person name="Bonnot C."/>
            <person name="Breuninger H."/>
            <person name="Symeonidi A."/>
            <person name="Radhakrishnan G.V."/>
            <person name="Van Nieuwerburgh F."/>
            <person name="Deforce D."/>
            <person name="Chang C."/>
            <person name="Karol K.G."/>
            <person name="Hedrich R."/>
            <person name="Ulvskov P."/>
            <person name="Glockner G."/>
            <person name="Delwiche C.F."/>
            <person name="Petrasek J."/>
            <person name="Van de Peer Y."/>
            <person name="Friml J."/>
            <person name="Beilby M."/>
            <person name="Dolan L."/>
            <person name="Kohara Y."/>
            <person name="Sugano S."/>
            <person name="Fujiyama A."/>
            <person name="Delaux P.-M."/>
            <person name="Quint M."/>
            <person name="TheiBen G."/>
            <person name="Hagemann M."/>
            <person name="Harholt J."/>
            <person name="Dunand C."/>
            <person name="Zachgo S."/>
            <person name="Langdale J."/>
            <person name="Maumus F."/>
            <person name="Straeten D.V.D."/>
            <person name="Gould S.B."/>
            <person name="Rensing S.A."/>
        </authorList>
    </citation>
    <scope>NUCLEOTIDE SEQUENCE [LARGE SCALE GENOMIC DNA]</scope>
    <source>
        <strain evidence="6 7">S276</strain>
    </source>
</reference>
<evidence type="ECO:0000256" key="4">
    <source>
        <dbReference type="SAM" id="Coils"/>
    </source>
</evidence>
<evidence type="ECO:0000256" key="3">
    <source>
        <dbReference type="ARBA" id="ARBA00023125"/>
    </source>
</evidence>
<keyword evidence="1" id="KW-0547">Nucleotide-binding</keyword>
<comment type="caution">
    <text evidence="6">The sequence shown here is derived from an EMBL/GenBank/DDBJ whole genome shotgun (WGS) entry which is preliminary data.</text>
</comment>
<evidence type="ECO:0000313" key="7">
    <source>
        <dbReference type="Proteomes" id="UP000265515"/>
    </source>
</evidence>
<dbReference type="Gene3D" id="3.40.50.300">
    <property type="entry name" value="P-loop containing nucleotide triphosphate hydrolases"/>
    <property type="match status" value="1"/>
</dbReference>
<keyword evidence="3" id="KW-0238">DNA-binding</keyword>
<dbReference type="EMBL" id="BFEA01000553">
    <property type="protein sequence ID" value="GBG86210.1"/>
    <property type="molecule type" value="Genomic_DNA"/>
</dbReference>
<dbReference type="InterPro" id="IPR045076">
    <property type="entry name" value="MutS"/>
</dbReference>
<protein>
    <recommendedName>
        <fullName evidence="5">DNA mismatch repair proteins mutS family domain-containing protein</fullName>
    </recommendedName>
</protein>
<proteinExistence type="predicted"/>
<accession>A0A388LV62</accession>
<keyword evidence="4" id="KW-0175">Coiled coil</keyword>
<dbReference type="OrthoDB" id="1729598at2759"/>
<dbReference type="GO" id="GO:0030983">
    <property type="term" value="F:mismatched DNA binding"/>
    <property type="evidence" value="ECO:0007669"/>
    <property type="project" value="InterPro"/>
</dbReference>
<organism evidence="6 7">
    <name type="scientific">Chara braunii</name>
    <name type="common">Braun's stonewort</name>
    <dbReference type="NCBI Taxonomy" id="69332"/>
    <lineage>
        <taxon>Eukaryota</taxon>
        <taxon>Viridiplantae</taxon>
        <taxon>Streptophyta</taxon>
        <taxon>Charophyceae</taxon>
        <taxon>Charales</taxon>
        <taxon>Characeae</taxon>
        <taxon>Chara</taxon>
    </lineage>
</organism>
<evidence type="ECO:0000313" key="6">
    <source>
        <dbReference type="EMBL" id="GBG86210.1"/>
    </source>
</evidence>
<feature type="domain" description="DNA mismatch repair proteins mutS family" evidence="5">
    <location>
        <begin position="15"/>
        <end position="61"/>
    </location>
</feature>
<dbReference type="InterPro" id="IPR027417">
    <property type="entry name" value="P-loop_NTPase"/>
</dbReference>
<dbReference type="STRING" id="69332.A0A388LV62"/>
<gene>
    <name evidence="6" type="ORF">CBR_g41115</name>
</gene>
<dbReference type="PANTHER" id="PTHR11361">
    <property type="entry name" value="DNA MISMATCH REPAIR PROTEIN MUTS FAMILY MEMBER"/>
    <property type="match status" value="1"/>
</dbReference>
<sequence>MACKVASRNDQSNSKVVEEVTFLYKLAKGACPKSYGLNVARLAGMPESVLERAAARATELEAKAKEVEERHAAVKSGEGGDSAVKELDVETKVLLQDLLSTFSRTLKVDGDGETEITAAANASDNAVYSLLRRAQVLVGKDDEL</sequence>
<dbReference type="GO" id="GO:0005524">
    <property type="term" value="F:ATP binding"/>
    <property type="evidence" value="ECO:0007669"/>
    <property type="project" value="UniProtKB-KW"/>
</dbReference>
<feature type="coiled-coil region" evidence="4">
    <location>
        <begin position="50"/>
        <end position="77"/>
    </location>
</feature>
<dbReference type="PANTHER" id="PTHR11361:SF150">
    <property type="entry name" value="DNA MISMATCH REPAIR PROTEIN MSH6"/>
    <property type="match status" value="1"/>
</dbReference>
<keyword evidence="7" id="KW-1185">Reference proteome</keyword>
<dbReference type="SUPFAM" id="SSF52540">
    <property type="entry name" value="P-loop containing nucleoside triphosphate hydrolases"/>
    <property type="match status" value="1"/>
</dbReference>
<dbReference type="Proteomes" id="UP000265515">
    <property type="component" value="Unassembled WGS sequence"/>
</dbReference>
<dbReference type="InterPro" id="IPR000432">
    <property type="entry name" value="DNA_mismatch_repair_MutS_C"/>
</dbReference>
<evidence type="ECO:0000259" key="5">
    <source>
        <dbReference type="Pfam" id="PF00488"/>
    </source>
</evidence>
<name>A0A388LV62_CHABU</name>
<dbReference type="GO" id="GO:0006298">
    <property type="term" value="P:mismatch repair"/>
    <property type="evidence" value="ECO:0007669"/>
    <property type="project" value="InterPro"/>
</dbReference>
<keyword evidence="2" id="KW-0067">ATP-binding</keyword>
<dbReference type="Pfam" id="PF00488">
    <property type="entry name" value="MutS_V"/>
    <property type="match status" value="1"/>
</dbReference>